<proteinExistence type="predicted"/>
<sequence>MSLAQVSRFLRIIFVVCITVVKLSVLLFSRRIFPFISNMLIDILILAGPIRVVQNLQMPMAKKVSVISIFLLGFVRLCNLRGACLPCLESANKHGAFSHRISSCDVGLGHVRIRNGDSLCVLANIRSSAQPPSLSSAVENAVSFSTVLVPADAAASIIK</sequence>
<keyword evidence="1" id="KW-0812">Transmembrane</keyword>
<comment type="caution">
    <text evidence="3">The sequence shown here is derived from an EMBL/GenBank/DDBJ whole genome shotgun (WGS) entry which is preliminary data.</text>
</comment>
<dbReference type="InterPro" id="IPR049326">
    <property type="entry name" value="Rhodopsin_dom_fungi"/>
</dbReference>
<evidence type="ECO:0000313" key="3">
    <source>
        <dbReference type="EMBL" id="KAL2795202.1"/>
    </source>
</evidence>
<accession>A0ABR4G858</accession>
<gene>
    <name evidence="3" type="ORF">BJX66DRAFT_337204</name>
</gene>
<reference evidence="3 4" key="1">
    <citation type="submission" date="2024-07" db="EMBL/GenBank/DDBJ databases">
        <title>Section-level genome sequencing and comparative genomics of Aspergillus sections Usti and Cavernicolus.</title>
        <authorList>
            <consortium name="Lawrence Berkeley National Laboratory"/>
            <person name="Nybo J.L."/>
            <person name="Vesth T.C."/>
            <person name="Theobald S."/>
            <person name="Frisvad J.C."/>
            <person name="Larsen T.O."/>
            <person name="Kjaerboelling I."/>
            <person name="Rothschild-Mancinelli K."/>
            <person name="Lyhne E.K."/>
            <person name="Kogle M.E."/>
            <person name="Barry K."/>
            <person name="Clum A."/>
            <person name="Na H."/>
            <person name="Ledsgaard L."/>
            <person name="Lin J."/>
            <person name="Lipzen A."/>
            <person name="Kuo A."/>
            <person name="Riley R."/>
            <person name="Mondo S."/>
            <person name="Labutti K."/>
            <person name="Haridas S."/>
            <person name="Pangalinan J."/>
            <person name="Salamov A.A."/>
            <person name="Simmons B.A."/>
            <person name="Magnuson J.K."/>
            <person name="Chen J."/>
            <person name="Drula E."/>
            <person name="Henrissat B."/>
            <person name="Wiebenga A."/>
            <person name="Lubbers R.J."/>
            <person name="Gomes A.C."/>
            <person name="Makela M.R."/>
            <person name="Stajich J."/>
            <person name="Grigoriev I.V."/>
            <person name="Mortensen U.H."/>
            <person name="De Vries R.P."/>
            <person name="Baker S.E."/>
            <person name="Andersen M.R."/>
        </authorList>
    </citation>
    <scope>NUCLEOTIDE SEQUENCE [LARGE SCALE GENOMIC DNA]</scope>
    <source>
        <strain evidence="3 4">CBS 209.92</strain>
    </source>
</reference>
<keyword evidence="1" id="KW-1133">Transmembrane helix</keyword>
<feature type="transmembrane region" description="Helical" evidence="1">
    <location>
        <begin position="12"/>
        <end position="29"/>
    </location>
</feature>
<organism evidence="3 4">
    <name type="scientific">Aspergillus keveii</name>
    <dbReference type="NCBI Taxonomy" id="714993"/>
    <lineage>
        <taxon>Eukaryota</taxon>
        <taxon>Fungi</taxon>
        <taxon>Dikarya</taxon>
        <taxon>Ascomycota</taxon>
        <taxon>Pezizomycotina</taxon>
        <taxon>Eurotiomycetes</taxon>
        <taxon>Eurotiomycetidae</taxon>
        <taxon>Eurotiales</taxon>
        <taxon>Aspergillaceae</taxon>
        <taxon>Aspergillus</taxon>
        <taxon>Aspergillus subgen. Nidulantes</taxon>
    </lineage>
</organism>
<evidence type="ECO:0000256" key="1">
    <source>
        <dbReference type="SAM" id="Phobius"/>
    </source>
</evidence>
<keyword evidence="1" id="KW-0472">Membrane</keyword>
<keyword evidence="4" id="KW-1185">Reference proteome</keyword>
<protein>
    <recommendedName>
        <fullName evidence="2">Rhodopsin domain-containing protein</fullName>
    </recommendedName>
</protein>
<evidence type="ECO:0000259" key="2">
    <source>
        <dbReference type="Pfam" id="PF20684"/>
    </source>
</evidence>
<dbReference type="Pfam" id="PF20684">
    <property type="entry name" value="Fung_rhodopsin"/>
    <property type="match status" value="1"/>
</dbReference>
<dbReference type="Proteomes" id="UP001610563">
    <property type="component" value="Unassembled WGS sequence"/>
</dbReference>
<name>A0ABR4G858_9EURO</name>
<feature type="domain" description="Rhodopsin" evidence="2">
    <location>
        <begin position="37"/>
        <end position="75"/>
    </location>
</feature>
<evidence type="ECO:0000313" key="4">
    <source>
        <dbReference type="Proteomes" id="UP001610563"/>
    </source>
</evidence>
<dbReference type="EMBL" id="JBFTWV010000037">
    <property type="protein sequence ID" value="KAL2795202.1"/>
    <property type="molecule type" value="Genomic_DNA"/>
</dbReference>